<dbReference type="OrthoDB" id="2757515at2759"/>
<evidence type="ECO:0000313" key="3">
    <source>
        <dbReference type="EMBL" id="RDX46435.1"/>
    </source>
</evidence>
<dbReference type="Pfam" id="PF17667">
    <property type="entry name" value="Pkinase_fungal"/>
    <property type="match status" value="2"/>
</dbReference>
<reference evidence="3 4" key="1">
    <citation type="journal article" date="2018" name="Biotechnol. Biofuels">
        <title>Integrative visual omics of the white-rot fungus Polyporus brumalis exposes the biotechnological potential of its oxidative enzymes for delignifying raw plant biomass.</title>
        <authorList>
            <person name="Miyauchi S."/>
            <person name="Rancon A."/>
            <person name="Drula E."/>
            <person name="Hage H."/>
            <person name="Chaduli D."/>
            <person name="Favel A."/>
            <person name="Grisel S."/>
            <person name="Henrissat B."/>
            <person name="Herpoel-Gimbert I."/>
            <person name="Ruiz-Duenas F.J."/>
            <person name="Chevret D."/>
            <person name="Hainaut M."/>
            <person name="Lin J."/>
            <person name="Wang M."/>
            <person name="Pangilinan J."/>
            <person name="Lipzen A."/>
            <person name="Lesage-Meessen L."/>
            <person name="Navarro D."/>
            <person name="Riley R."/>
            <person name="Grigoriev I.V."/>
            <person name="Zhou S."/>
            <person name="Raouche S."/>
            <person name="Rosso M.N."/>
        </authorList>
    </citation>
    <scope>NUCLEOTIDE SEQUENCE [LARGE SCALE GENOMIC DNA]</scope>
    <source>
        <strain evidence="3 4">BRFM 1820</strain>
    </source>
</reference>
<organism evidence="3 4">
    <name type="scientific">Lentinus brumalis</name>
    <dbReference type="NCBI Taxonomy" id="2498619"/>
    <lineage>
        <taxon>Eukaryota</taxon>
        <taxon>Fungi</taxon>
        <taxon>Dikarya</taxon>
        <taxon>Basidiomycota</taxon>
        <taxon>Agaricomycotina</taxon>
        <taxon>Agaricomycetes</taxon>
        <taxon>Polyporales</taxon>
        <taxon>Polyporaceae</taxon>
        <taxon>Lentinus</taxon>
    </lineage>
</organism>
<dbReference type="PROSITE" id="PS00109">
    <property type="entry name" value="PROTEIN_KINASE_TYR"/>
    <property type="match status" value="1"/>
</dbReference>
<sequence length="1265" mass="139243">MSLQNATDKRISATPFDVNRAKHADPNRNPSVTVDAVVAKERDNQMKDCPDTTVLMRLRQFQEVELYNLAADFDKVHALKKKGHRSDKAHDIDKTGHGLDDTHTLNANHDLDKTAHDIDDTHTLDANHDLDKTGLHTLDASHTLDATHDHDPSCVDANHNADDTGHYTYDSKSLPYVNQVWWAFHDAVGSMPKGANLKDATWNKVSEKDLSTAWELVDAAHPLVADHYLHNSEARHDSTDSTLSKVDGSFIHNSDDDFINPGCPNWPYIRFLVEFKAGGTKSDPFDDRPLYGPDATAQTRIAVRGQLMHYAERVFAYQHRCKVFLLLINSDRFRVMRWDRSGVVVTESVDYCRTLAGTRALLEVLHAFSRLSRAQQGFDTSAVLLMKNSCGWKRMDLLAEDDKDDLNSAEGVLDGPIHEVFKQPDTAYGSLTYYPDADLHDDPTCECSGHKKTPPVIPVLSHIREMFRASLKEDFPRYRLLVDGQEYLVAKHLFLGFGMVGRGTRGYVALEWKTQRFVFLKDCWRPGYTGVDREGDILAKLNANGVKNIPTIIRYGDVSHTEAGFGVQETEVSHYHPRFSPATGKKKKVDTTLPAFEKTVPPPTVAEMKFMKFVKEKVYKPKEKPDTRLAASAFPAAPDSEGAGQPAAAAPAKTAPELPAFDPTLNPPAPPPPATKAKSKGPRGTKRSYDTFLGKENMGAGLRHMIHTRMVVREIGLPLTDFKSSRQFVRIVYECVTAHATAYKKCGYIHRDISAGNMLIYPEVVCLPDGRYVIYWRGLLADWELAKHTSVQWAMQPHRTGTWHFMSAYLLLNPTMPASIADELESFLHVLIYGCIRRVRSSLKTTEQIKEFIAAYFAGDSYDPEYGQASCPSAKRDSVVVGQTLNFTTRDIIFSSPDGEITQEHPLNGLISALLAVFHSRYVIQRWEAAPAKESRTPQLQLPPHTPKTESPTIWETGLEGPEAIFGAPPKFQKDKAPQLVEPTPEQRDNLAALQSHSLIAHILHSYFSSGDYEWPEDDVVPDPQAENSTKKSPRRTTTAAGTLKHGVVPVPQADDPEDVPMPDAEENDKLEGGSAVHDVPDVAHSYHDAEDLLATAPEVELIPEEPDARPAKRRRTTVVQACDTNEPAAGDLPVRRVTRAAAARAQAAAALAAAAAPAPMDAVLVAAAAPAPAAAAPAPKAAAPCVIQASTRLTRSKTGKLPKPKTNLTVAQAGASGVPAPKRGGRARSTAADKTQAANKPATRRRAAASQATPKTTGGRRTRR</sequence>
<evidence type="ECO:0000256" key="1">
    <source>
        <dbReference type="SAM" id="MobiDB-lite"/>
    </source>
</evidence>
<dbReference type="SUPFAM" id="SSF56112">
    <property type="entry name" value="Protein kinase-like (PK-like)"/>
    <property type="match status" value="1"/>
</dbReference>
<dbReference type="InterPro" id="IPR040976">
    <property type="entry name" value="Pkinase_fungal"/>
</dbReference>
<evidence type="ECO:0000313" key="4">
    <source>
        <dbReference type="Proteomes" id="UP000256964"/>
    </source>
</evidence>
<feature type="compositionally biased region" description="Acidic residues" evidence="1">
    <location>
        <begin position="1055"/>
        <end position="1069"/>
    </location>
</feature>
<accession>A0A371D1P5</accession>
<feature type="region of interest" description="Disordered" evidence="1">
    <location>
        <begin position="1"/>
        <end position="30"/>
    </location>
</feature>
<feature type="compositionally biased region" description="Basic residues" evidence="1">
    <location>
        <begin position="1195"/>
        <end position="1204"/>
    </location>
</feature>
<keyword evidence="4" id="KW-1185">Reference proteome</keyword>
<dbReference type="GO" id="GO:0004672">
    <property type="term" value="F:protein kinase activity"/>
    <property type="evidence" value="ECO:0007669"/>
    <property type="project" value="InterPro"/>
</dbReference>
<gene>
    <name evidence="3" type="ORF">OH76DRAFT_1558439</name>
</gene>
<feature type="compositionally biased region" description="Basic residues" evidence="1">
    <location>
        <begin position="677"/>
        <end position="686"/>
    </location>
</feature>
<evidence type="ECO:0000259" key="2">
    <source>
        <dbReference type="Pfam" id="PF17667"/>
    </source>
</evidence>
<feature type="domain" description="Fungal-type protein kinase" evidence="2">
    <location>
        <begin position="484"/>
        <end position="835"/>
    </location>
</feature>
<dbReference type="Gene3D" id="1.10.510.10">
    <property type="entry name" value="Transferase(Phosphotransferase) domain 1"/>
    <property type="match status" value="1"/>
</dbReference>
<feature type="region of interest" description="Disordered" evidence="1">
    <location>
        <begin position="933"/>
        <end position="952"/>
    </location>
</feature>
<feature type="domain" description="Fungal-type protein kinase" evidence="2">
    <location>
        <begin position="305"/>
        <end position="390"/>
    </location>
</feature>
<dbReference type="PANTHER" id="PTHR38248:SF2">
    <property type="entry name" value="FUNK1 11"/>
    <property type="match status" value="1"/>
</dbReference>
<dbReference type="InterPro" id="IPR008266">
    <property type="entry name" value="Tyr_kinase_AS"/>
</dbReference>
<feature type="compositionally biased region" description="Low complexity" evidence="1">
    <location>
        <begin position="643"/>
        <end position="664"/>
    </location>
</feature>
<feature type="compositionally biased region" description="Pro residues" evidence="1">
    <location>
        <begin position="665"/>
        <end position="674"/>
    </location>
</feature>
<dbReference type="InterPro" id="IPR011009">
    <property type="entry name" value="Kinase-like_dom_sf"/>
</dbReference>
<feature type="region of interest" description="Disordered" evidence="1">
    <location>
        <begin position="1193"/>
        <end position="1265"/>
    </location>
</feature>
<dbReference type="EMBL" id="KZ857427">
    <property type="protein sequence ID" value="RDX46435.1"/>
    <property type="molecule type" value="Genomic_DNA"/>
</dbReference>
<dbReference type="AlphaFoldDB" id="A0A371D1P5"/>
<name>A0A371D1P5_9APHY</name>
<proteinExistence type="predicted"/>
<feature type="region of interest" description="Disordered" evidence="1">
    <location>
        <begin position="636"/>
        <end position="690"/>
    </location>
</feature>
<protein>
    <recommendedName>
        <fullName evidence="2">Fungal-type protein kinase domain-containing protein</fullName>
    </recommendedName>
</protein>
<dbReference type="Proteomes" id="UP000256964">
    <property type="component" value="Unassembled WGS sequence"/>
</dbReference>
<dbReference type="PANTHER" id="PTHR38248">
    <property type="entry name" value="FUNK1 6"/>
    <property type="match status" value="1"/>
</dbReference>
<feature type="region of interest" description="Disordered" evidence="1">
    <location>
        <begin position="1018"/>
        <end position="1074"/>
    </location>
</feature>